<evidence type="ECO:0000256" key="11">
    <source>
        <dbReference type="ARBA" id="ARBA00042320"/>
    </source>
</evidence>
<dbReference type="Pfam" id="PF05602">
    <property type="entry name" value="CLPTM1"/>
    <property type="match status" value="1"/>
</dbReference>
<comment type="similarity">
    <text evidence="2">Belongs to the CLPTM1 family.</text>
</comment>
<keyword evidence="3 15" id="KW-0812">Transmembrane</keyword>
<keyword evidence="5 15" id="KW-0472">Membrane</keyword>
<comment type="function">
    <text evidence="13">Scramblase that mediates the translocation of glucosaminylphosphatidylinositol (alpha-D-GlcN-(1-6)-(1,2-diacyl-sn-glycero-3-phospho)-1D-myo-inositol, GlcN-PI) across the endoplasmic reticulum (ER) membrane, from the cytosolic leaflet to the luminal leaflet of the ER membrane, where it participates in the biosynthesis of glycosylphosphatidylinositol (GPI). GPI is a lipid glycoconjugate involved in post-translational modification of proteins. Can also translocate 1,2-diacyl-sn-glycero-3-phospho-(1D-myo-inositol) (phosphatidylinositol or PI), as well as several other phospholipids (1,2-diacyl-sn-glycero-3-phosphocholine, 1,2-diacyl-sn-glycero-3-phosphoethanolamine), and N-acetylglucosaminylphosphatidylinositol (GlcNAc-PI) in vitro.</text>
</comment>
<accession>A0A4U8UPF6</accession>
<dbReference type="GO" id="GO:0012505">
    <property type="term" value="C:endomembrane system"/>
    <property type="evidence" value="ECO:0007669"/>
    <property type="project" value="TreeGrafter"/>
</dbReference>
<dbReference type="STRING" id="34508.A0A4U8UPF6"/>
<evidence type="ECO:0000256" key="13">
    <source>
        <dbReference type="ARBA" id="ARBA00045827"/>
    </source>
</evidence>
<evidence type="ECO:0000256" key="7">
    <source>
        <dbReference type="ARBA" id="ARBA00024631"/>
    </source>
</evidence>
<feature type="transmembrane region" description="Helical" evidence="15">
    <location>
        <begin position="444"/>
        <end position="465"/>
    </location>
</feature>
<evidence type="ECO:0000256" key="5">
    <source>
        <dbReference type="ARBA" id="ARBA00023136"/>
    </source>
</evidence>
<comment type="catalytic activity">
    <reaction evidence="7">
        <text>a 1,2-diacyl-sn-glycero-3-phosphocholine(in) = a 1,2-diacyl-sn-glycero-3-phosphocholine(out)</text>
        <dbReference type="Rhea" id="RHEA:38571"/>
        <dbReference type="ChEBI" id="CHEBI:57643"/>
    </reaction>
</comment>
<keyword evidence="17" id="KW-1185">Reference proteome</keyword>
<evidence type="ECO:0000256" key="14">
    <source>
        <dbReference type="ARBA" id="ARBA00093208"/>
    </source>
</evidence>
<proteinExistence type="inferred from homology"/>
<dbReference type="OrthoDB" id="378564at2759"/>
<gene>
    <name evidence="16" type="ORF">L596_002410</name>
</gene>
<dbReference type="PANTHER" id="PTHR21347:SF0">
    <property type="entry name" value="LIPID SCRAMBLASE CLPTM1L"/>
    <property type="match status" value="1"/>
</dbReference>
<feature type="transmembrane region" description="Helical" evidence="15">
    <location>
        <begin position="7"/>
        <end position="24"/>
    </location>
</feature>
<protein>
    <recommendedName>
        <fullName evidence="10">Lipid scramblase CLPTM1L</fullName>
    </recommendedName>
    <alternativeName>
        <fullName evidence="12">Cisplatin resistance-related protein 9</fullName>
    </alternativeName>
    <alternativeName>
        <fullName evidence="11">Cleft lip and palate transmembrane protein 1-like protein</fullName>
    </alternativeName>
</protein>
<dbReference type="EMBL" id="AZBU02000001">
    <property type="protein sequence ID" value="TMS34912.1"/>
    <property type="molecule type" value="Genomic_DNA"/>
</dbReference>
<evidence type="ECO:0000256" key="10">
    <source>
        <dbReference type="ARBA" id="ARBA00040905"/>
    </source>
</evidence>
<dbReference type="AlphaFoldDB" id="A0A4U8UPF6"/>
<evidence type="ECO:0000256" key="1">
    <source>
        <dbReference type="ARBA" id="ARBA00004141"/>
    </source>
</evidence>
<feature type="transmembrane region" description="Helical" evidence="15">
    <location>
        <begin position="342"/>
        <end position="357"/>
    </location>
</feature>
<evidence type="ECO:0000256" key="9">
    <source>
        <dbReference type="ARBA" id="ARBA00036810"/>
    </source>
</evidence>
<evidence type="ECO:0000256" key="12">
    <source>
        <dbReference type="ARBA" id="ARBA00043155"/>
    </source>
</evidence>
<comment type="catalytic activity">
    <reaction evidence="9">
        <text>6-(alpha-D-glucosaminyl)-(1-octadecanoyl,2-(9Z)-octadecenoyl-sn-glycero-3-phospho)-1D-myo-inositol(in) = 6-(alpha-D-glucosaminyl)-(1-octadecanoyl,2-(9Z)-octadecenoyl-sn-glycero-3-phospho)-1D-myo-inositol(out)</text>
        <dbReference type="Rhea" id="RHEA:71495"/>
        <dbReference type="ChEBI" id="CHEBI:190691"/>
    </reaction>
</comment>
<comment type="catalytic activity">
    <reaction evidence="14">
        <text>a 6-(alpha-D-glucosaminyl)-1-(1,2-diacyl-sn-glycero-3-phospho)-1D-myo-inositol(in) = a 6-(alpha-D-glucosaminyl)-1-(1,2-diacyl-sn-glycero-3-phospho)-1D-myo-inositol(out)</text>
        <dbReference type="Rhea" id="RHEA:71491"/>
        <dbReference type="ChEBI" id="CHEBI:57997"/>
    </reaction>
</comment>
<evidence type="ECO:0000256" key="8">
    <source>
        <dbReference type="ARBA" id="ARBA00035895"/>
    </source>
</evidence>
<dbReference type="InterPro" id="IPR008429">
    <property type="entry name" value="CLPTM1"/>
</dbReference>
<comment type="subcellular location">
    <subcellularLocation>
        <location evidence="1">Membrane</location>
        <topology evidence="1">Multi-pass membrane protein</topology>
    </subcellularLocation>
</comment>
<organism evidence="16 17">
    <name type="scientific">Steinernema carpocapsae</name>
    <name type="common">Entomopathogenic nematode</name>
    <dbReference type="NCBI Taxonomy" id="34508"/>
    <lineage>
        <taxon>Eukaryota</taxon>
        <taxon>Metazoa</taxon>
        <taxon>Ecdysozoa</taxon>
        <taxon>Nematoda</taxon>
        <taxon>Chromadorea</taxon>
        <taxon>Rhabditida</taxon>
        <taxon>Tylenchina</taxon>
        <taxon>Panagrolaimomorpha</taxon>
        <taxon>Strongyloidoidea</taxon>
        <taxon>Steinernematidae</taxon>
        <taxon>Steinernema</taxon>
    </lineage>
</organism>
<feature type="transmembrane region" description="Helical" evidence="15">
    <location>
        <begin position="300"/>
        <end position="321"/>
    </location>
</feature>
<dbReference type="GO" id="GO:0016020">
    <property type="term" value="C:membrane"/>
    <property type="evidence" value="ECO:0007669"/>
    <property type="project" value="UniProtKB-SubCell"/>
</dbReference>
<reference evidence="16 17" key="1">
    <citation type="journal article" date="2015" name="Genome Biol.">
        <title>Comparative genomics of Steinernema reveals deeply conserved gene regulatory networks.</title>
        <authorList>
            <person name="Dillman A.R."/>
            <person name="Macchietto M."/>
            <person name="Porter C.F."/>
            <person name="Rogers A."/>
            <person name="Williams B."/>
            <person name="Antoshechkin I."/>
            <person name="Lee M.M."/>
            <person name="Goodwin Z."/>
            <person name="Lu X."/>
            <person name="Lewis E.E."/>
            <person name="Goodrich-Blair H."/>
            <person name="Stock S.P."/>
            <person name="Adams B.J."/>
            <person name="Sternberg P.W."/>
            <person name="Mortazavi A."/>
        </authorList>
    </citation>
    <scope>NUCLEOTIDE SEQUENCE [LARGE SCALE GENOMIC DNA]</scope>
    <source>
        <strain evidence="16 17">ALL</strain>
    </source>
</reference>
<evidence type="ECO:0000256" key="6">
    <source>
        <dbReference type="ARBA" id="ARBA00024615"/>
    </source>
</evidence>
<evidence type="ECO:0000313" key="16">
    <source>
        <dbReference type="EMBL" id="TMS34912.1"/>
    </source>
</evidence>
<feature type="transmembrane region" description="Helical" evidence="15">
    <location>
        <begin position="419"/>
        <end position="438"/>
    </location>
</feature>
<keyword evidence="4 15" id="KW-1133">Transmembrane helix</keyword>
<name>A0A4U8UPF6_STECR</name>
<evidence type="ECO:0000256" key="2">
    <source>
        <dbReference type="ARBA" id="ARBA00009310"/>
    </source>
</evidence>
<evidence type="ECO:0000313" key="17">
    <source>
        <dbReference type="Proteomes" id="UP000298663"/>
    </source>
</evidence>
<evidence type="ECO:0000256" key="3">
    <source>
        <dbReference type="ARBA" id="ARBA00022692"/>
    </source>
</evidence>
<dbReference type="Proteomes" id="UP000298663">
    <property type="component" value="Unassembled WGS sequence"/>
</dbReference>
<evidence type="ECO:0000256" key="15">
    <source>
        <dbReference type="SAM" id="Phobius"/>
    </source>
</evidence>
<comment type="catalytic activity">
    <reaction evidence="8">
        <text>a 1,2-diacyl-sn-glycero-3-phospho-(1D-myo-inositol)(in) = a 1,2-diacyl-sn-glycero-3-phospho-(1D-myo-inositol)(out)</text>
        <dbReference type="Rhea" id="RHEA:38691"/>
        <dbReference type="ChEBI" id="CHEBI:57880"/>
    </reaction>
</comment>
<reference evidence="16 17" key="2">
    <citation type="journal article" date="2019" name="G3 (Bethesda)">
        <title>Hybrid Assembly of the Genome of the Entomopathogenic Nematode Steinernema carpocapsae Identifies the X-Chromosome.</title>
        <authorList>
            <person name="Serra L."/>
            <person name="Macchietto M."/>
            <person name="Macias-Munoz A."/>
            <person name="McGill C.J."/>
            <person name="Rodriguez I.M."/>
            <person name="Rodriguez B."/>
            <person name="Murad R."/>
            <person name="Mortazavi A."/>
        </authorList>
    </citation>
    <scope>NUCLEOTIDE SEQUENCE [LARGE SCALE GENOMIC DNA]</scope>
    <source>
        <strain evidence="16 17">ALL</strain>
    </source>
</reference>
<sequence length="566" mass="65167">MAVLRGIFGLTSILSFVFAVYVAYSVHSMYQLFHPELCTSDDPLVKCLIPMIKTNSEGEWPPLQLRIYTSVNSDFRKVVSQGHEIHRIAFLDIGESMKKSVKIDIPKHTRNNGSLYVHTFLLPAQYKAVDPLQAEWNIQKSTKISEYRVPNAEAFKLMSDGNEEAASATTRSTKQLRASGTPVTHVRSVLPLTVVAEAPLFLRNNIPGEIYNQLQLFRKNGLIYYWPLFFIDKLSFRERDLVHIKPDTETIELNVQYRPLSIGKARLLISTLFSLEHFRSFGFSDHDLDEVKGIFTDTNFYFLAATIFVAAAHMLFDVLAFKNEISFWKNRKNMTGLSTRGLLWRAFSQCIVFLYLMEEKTSLLVLIPAGISVFVEAWKVTKALRVSVRFQGGLPRFTIRTPSAEEAQTDGFDSEAMHYLIYILIPLCLGGSLYSLVYVPHKSWYNWVVRCAANGVYAFGFLFMLPQLFVNYKLKSVAHLPWRSFMYKAFNTFIDDMFAFIITMPTAHRMACFRDDIVFLIYLYQRYLYPVDKTRANEFGESFEDNKKKKELPVVSEKTKKSKKTQ</sequence>
<comment type="caution">
    <text evidence="16">The sequence shown here is derived from an EMBL/GenBank/DDBJ whole genome shotgun (WGS) entry which is preliminary data.</text>
</comment>
<evidence type="ECO:0000256" key="4">
    <source>
        <dbReference type="ARBA" id="ARBA00022989"/>
    </source>
</evidence>
<dbReference type="PANTHER" id="PTHR21347">
    <property type="entry name" value="CLEFT LIP AND PALATE ASSOCIATED TRANSMEMBRANE PROTEIN-RELATED"/>
    <property type="match status" value="1"/>
</dbReference>
<comment type="catalytic activity">
    <reaction evidence="6">
        <text>a 1,2-diacyl-sn-glycero-3-phosphoethanolamine(in) = a 1,2-diacyl-sn-glycero-3-phosphoethanolamine(out)</text>
        <dbReference type="Rhea" id="RHEA:38895"/>
        <dbReference type="ChEBI" id="CHEBI:64612"/>
    </reaction>
</comment>